<dbReference type="InterPro" id="IPR002110">
    <property type="entry name" value="Ankyrin_rpt"/>
</dbReference>
<evidence type="ECO:0000313" key="5">
    <source>
        <dbReference type="Proteomes" id="UP001230188"/>
    </source>
</evidence>
<protein>
    <recommendedName>
        <fullName evidence="6">Ankyrin repeat protein</fullName>
    </recommendedName>
</protein>
<comment type="caution">
    <text evidence="4">The sequence shown here is derived from an EMBL/GenBank/DDBJ whole genome shotgun (WGS) entry which is preliminary data.</text>
</comment>
<dbReference type="SMART" id="SM00248">
    <property type="entry name" value="ANK"/>
    <property type="match status" value="3"/>
</dbReference>
<dbReference type="PROSITE" id="PS50088">
    <property type="entry name" value="ANK_REPEAT"/>
    <property type="match status" value="3"/>
</dbReference>
<feature type="repeat" description="ANK" evidence="3">
    <location>
        <begin position="57"/>
        <end position="89"/>
    </location>
</feature>
<dbReference type="Gene3D" id="1.25.40.20">
    <property type="entry name" value="Ankyrin repeat-containing domain"/>
    <property type="match status" value="2"/>
</dbReference>
<dbReference type="Pfam" id="PF12796">
    <property type="entry name" value="Ank_2"/>
    <property type="match status" value="1"/>
</dbReference>
<feature type="repeat" description="ANK" evidence="3">
    <location>
        <begin position="90"/>
        <end position="122"/>
    </location>
</feature>
<keyword evidence="5" id="KW-1185">Reference proteome</keyword>
<dbReference type="EMBL" id="JAQMWT010000340">
    <property type="protein sequence ID" value="KAJ8604115.1"/>
    <property type="molecule type" value="Genomic_DNA"/>
</dbReference>
<name>A0AAD7UH00_9STRA</name>
<sequence length="231" mass="24350">MDPTHLAIWDRFITNAVRTAQLSPRSNELVDAAANMDAGRALALLNAGASPNICDGQGRTPLHHATFVNAGDVVRILYDCGADVDVCDAGGNTALHVAGARGAADILEFLLSCAAPIDQPNDDADTALHLAAWMGNCDCVACLLRGGANAEAINALGLTPLDNVKERSPLLVKNKNRVLAGRRPKPLPDGMRETIQLLEHARSLRLGSDSADSPTTGASFDDTPIAVWNDR</sequence>
<gene>
    <name evidence="4" type="ORF">CTAYLR_001784</name>
</gene>
<evidence type="ECO:0008006" key="6">
    <source>
        <dbReference type="Google" id="ProtNLM"/>
    </source>
</evidence>
<evidence type="ECO:0000256" key="2">
    <source>
        <dbReference type="ARBA" id="ARBA00023043"/>
    </source>
</evidence>
<proteinExistence type="predicted"/>
<evidence type="ECO:0000313" key="4">
    <source>
        <dbReference type="EMBL" id="KAJ8604115.1"/>
    </source>
</evidence>
<keyword evidence="1" id="KW-0677">Repeat</keyword>
<dbReference type="Proteomes" id="UP001230188">
    <property type="component" value="Unassembled WGS sequence"/>
</dbReference>
<dbReference type="PROSITE" id="PS50297">
    <property type="entry name" value="ANK_REP_REGION"/>
    <property type="match status" value="3"/>
</dbReference>
<keyword evidence="2 3" id="KW-0040">ANK repeat</keyword>
<organism evidence="4 5">
    <name type="scientific">Chrysophaeum taylorii</name>
    <dbReference type="NCBI Taxonomy" id="2483200"/>
    <lineage>
        <taxon>Eukaryota</taxon>
        <taxon>Sar</taxon>
        <taxon>Stramenopiles</taxon>
        <taxon>Ochrophyta</taxon>
        <taxon>Pelagophyceae</taxon>
        <taxon>Pelagomonadales</taxon>
        <taxon>Pelagomonadaceae</taxon>
        <taxon>Chrysophaeum</taxon>
    </lineage>
</organism>
<feature type="repeat" description="ANK" evidence="3">
    <location>
        <begin position="123"/>
        <end position="155"/>
    </location>
</feature>
<dbReference type="InterPro" id="IPR036770">
    <property type="entry name" value="Ankyrin_rpt-contain_sf"/>
</dbReference>
<dbReference type="Pfam" id="PF00023">
    <property type="entry name" value="Ank"/>
    <property type="match status" value="1"/>
</dbReference>
<dbReference type="SUPFAM" id="SSF48403">
    <property type="entry name" value="Ankyrin repeat"/>
    <property type="match status" value="1"/>
</dbReference>
<evidence type="ECO:0000256" key="3">
    <source>
        <dbReference type="PROSITE-ProRule" id="PRU00023"/>
    </source>
</evidence>
<reference evidence="4" key="1">
    <citation type="submission" date="2023-01" db="EMBL/GenBank/DDBJ databases">
        <title>Metagenome sequencing of chrysophaentin producing Chrysophaeum taylorii.</title>
        <authorList>
            <person name="Davison J."/>
            <person name="Bewley C."/>
        </authorList>
    </citation>
    <scope>NUCLEOTIDE SEQUENCE</scope>
    <source>
        <strain evidence="4">NIES-1699</strain>
    </source>
</reference>
<dbReference type="AlphaFoldDB" id="A0AAD7UH00"/>
<evidence type="ECO:0000256" key="1">
    <source>
        <dbReference type="ARBA" id="ARBA00022737"/>
    </source>
</evidence>
<dbReference type="PANTHER" id="PTHR24171">
    <property type="entry name" value="ANKYRIN REPEAT DOMAIN-CONTAINING PROTEIN 39-RELATED"/>
    <property type="match status" value="1"/>
</dbReference>
<accession>A0AAD7UH00</accession>